<sequence length="448" mass="48312">MALSGLDIFKQLPKTNCKECGMSTCLAFAMALASGKTSLDKCLHVSEKAKGLLDAAFAPAMQSVKIGVDPNQITLGGETVLFRHDKTFINQTAIVIKVSDTLSPDELWEKVKVINKLNMKRMGRHIGVDAIAITNCSQKPDKFKAAVDMVAAHTPNLHLVLLTEKAIALEAALPGIAERKPLVGSATIDNWQEMAALARRYAVPLIVKGNGLNATADLVELVAGEYKELVIDPGTRKTAETLTALTDIRRLAIKKKFRPFGFPTIAFTTAADPNEEIIQAGVFVAKYASAVVIKALEKAHILPLLTLRMNIYTDPQKPIAVEPKVYEIGAVTPESPVYVCTNFSLTYYAVEGEVAASKIPGYIIAVDTEGNSVLSAWASGRFDANTITEFILGCGIAEKVKHRTLVIPGYVAVISGKLQEKSGWDVIVGPQEAVGIPVFAKAYHLKNT</sequence>
<proteinExistence type="predicted"/>
<dbReference type="NCBIfam" id="NF003195">
    <property type="entry name" value="PRK04165.1"/>
    <property type="match status" value="1"/>
</dbReference>
<dbReference type="InterPro" id="IPR051069">
    <property type="entry name" value="ACDS_complex_subunit"/>
</dbReference>
<keyword evidence="2" id="KW-0479">Metal-binding</keyword>
<keyword evidence="1" id="KW-0004">4Fe-4S</keyword>
<protein>
    <submittedName>
        <fullName evidence="7">Corrinoid/iron-sulfur protein large subunit</fullName>
    </submittedName>
</protein>
<keyword evidence="5" id="KW-0170">Cobalt</keyword>
<evidence type="ECO:0000256" key="2">
    <source>
        <dbReference type="ARBA" id="ARBA00022723"/>
    </source>
</evidence>
<dbReference type="SUPFAM" id="SSF51717">
    <property type="entry name" value="Dihydropteroate synthetase-like"/>
    <property type="match status" value="1"/>
</dbReference>
<dbReference type="InterPro" id="IPR007202">
    <property type="entry name" value="4Fe-4S_dom"/>
</dbReference>
<dbReference type="Pfam" id="PF03599">
    <property type="entry name" value="CdhD"/>
    <property type="match status" value="1"/>
</dbReference>
<keyword evidence="8" id="KW-1185">Reference proteome</keyword>
<dbReference type="InterPro" id="IPR011005">
    <property type="entry name" value="Dihydropteroate_synth-like_sf"/>
</dbReference>
<keyword evidence="4" id="KW-0411">Iron-sulfur</keyword>
<dbReference type="Proteomes" id="UP000216052">
    <property type="component" value="Chromosome"/>
</dbReference>
<evidence type="ECO:0000256" key="5">
    <source>
        <dbReference type="ARBA" id="ARBA00023285"/>
    </source>
</evidence>
<dbReference type="InterPro" id="IPR016041">
    <property type="entry name" value="Ac-CoA_synth_d_su_TIM-brl"/>
</dbReference>
<dbReference type="PROSITE" id="PS51656">
    <property type="entry name" value="4FE4S"/>
    <property type="match status" value="1"/>
</dbReference>
<dbReference type="PANTHER" id="PTHR36214">
    <property type="match status" value="1"/>
</dbReference>
<dbReference type="Pfam" id="PF04060">
    <property type="entry name" value="FeS"/>
    <property type="match status" value="1"/>
</dbReference>
<organism evidence="7 8">
    <name type="scientific">Sporomusa acidovorans (strain ATCC 49682 / DSM 3132 / Mol)</name>
    <dbReference type="NCBI Taxonomy" id="1123286"/>
    <lineage>
        <taxon>Bacteria</taxon>
        <taxon>Bacillati</taxon>
        <taxon>Bacillota</taxon>
        <taxon>Negativicutes</taxon>
        <taxon>Selenomonadales</taxon>
        <taxon>Sporomusaceae</taxon>
        <taxon>Sporomusa</taxon>
    </lineage>
</organism>
<evidence type="ECO:0000256" key="4">
    <source>
        <dbReference type="ARBA" id="ARBA00023014"/>
    </source>
</evidence>
<gene>
    <name evidence="7" type="primary">acsC_2</name>
    <name evidence="7" type="ORF">SPACI_034820</name>
</gene>
<evidence type="ECO:0000313" key="8">
    <source>
        <dbReference type="Proteomes" id="UP000216052"/>
    </source>
</evidence>
<feature type="domain" description="4Fe-4S" evidence="6">
    <location>
        <begin position="1"/>
        <end position="60"/>
    </location>
</feature>
<evidence type="ECO:0000313" key="7">
    <source>
        <dbReference type="EMBL" id="XFO73396.1"/>
    </source>
</evidence>
<accession>A0ABZ3J5N1</accession>
<dbReference type="Gene3D" id="3.40.50.11600">
    <property type="match status" value="1"/>
</dbReference>
<dbReference type="RefSeq" id="WP_093796702.1">
    <property type="nucleotide sequence ID" value="NZ_CP155571.1"/>
</dbReference>
<name>A0ABZ3J5N1_SPOA4</name>
<dbReference type="EMBL" id="CP155571">
    <property type="protein sequence ID" value="XFO73396.1"/>
    <property type="molecule type" value="Genomic_DNA"/>
</dbReference>
<evidence type="ECO:0000256" key="1">
    <source>
        <dbReference type="ARBA" id="ARBA00022485"/>
    </source>
</evidence>
<dbReference type="PANTHER" id="PTHR36214:SF3">
    <property type="entry name" value="ACETYL-COA DECARBONYLASE_SYNTHASE COMPLEX SUBUNIT GAMMA"/>
    <property type="match status" value="1"/>
</dbReference>
<dbReference type="PIRSF" id="PIRSF000376">
    <property type="entry name" value="AcCoA_decarb_gamma"/>
    <property type="match status" value="1"/>
</dbReference>
<evidence type="ECO:0000259" key="6">
    <source>
        <dbReference type="PROSITE" id="PS51656"/>
    </source>
</evidence>
<keyword evidence="3" id="KW-0408">Iron</keyword>
<reference evidence="7" key="1">
    <citation type="submission" date="2024-05" db="EMBL/GenBank/DDBJ databases">
        <title>Isolation and characterization of Sporomusa carbonis sp. nov., a carboxydotrophic hydrogenogen in the genus of Sporomusa isolated from a charcoal burning pile.</title>
        <authorList>
            <person name="Boeer T."/>
            <person name="Rosenbaum F."/>
            <person name="Eysell L."/>
            <person name="Mueller V."/>
            <person name="Daniel R."/>
            <person name="Poehlein A."/>
        </authorList>
    </citation>
    <scope>NUCLEOTIDE SEQUENCE [LARGE SCALE GENOMIC DNA]</scope>
    <source>
        <strain evidence="7">DSM 3132</strain>
    </source>
</reference>
<dbReference type="InterPro" id="IPR016218">
    <property type="entry name" value="AcylCoA_decarb/synth_gsu"/>
</dbReference>
<dbReference type="Gene3D" id="3.20.20.20">
    <property type="entry name" value="Dihydropteroate synthase-like"/>
    <property type="match status" value="1"/>
</dbReference>
<evidence type="ECO:0000256" key="3">
    <source>
        <dbReference type="ARBA" id="ARBA00023004"/>
    </source>
</evidence>